<keyword evidence="2" id="KW-0560">Oxidoreductase</keyword>
<dbReference type="PANTHER" id="PTHR46696:SF6">
    <property type="entry name" value="P450, PUTATIVE (EUROFUNG)-RELATED"/>
    <property type="match status" value="1"/>
</dbReference>
<dbReference type="Gene3D" id="1.10.630.10">
    <property type="entry name" value="Cytochrome P450"/>
    <property type="match status" value="1"/>
</dbReference>
<dbReference type="EMBL" id="BAABGT010000069">
    <property type="protein sequence ID" value="GAA4551932.1"/>
    <property type="molecule type" value="Genomic_DNA"/>
</dbReference>
<evidence type="ECO:0000256" key="2">
    <source>
        <dbReference type="RuleBase" id="RU000461"/>
    </source>
</evidence>
<keyword evidence="2" id="KW-0349">Heme</keyword>
<comment type="similarity">
    <text evidence="1 2">Belongs to the cytochrome P450 family.</text>
</comment>
<dbReference type="Proteomes" id="UP001501598">
    <property type="component" value="Unassembled WGS sequence"/>
</dbReference>
<evidence type="ECO:0000313" key="4">
    <source>
        <dbReference type="Proteomes" id="UP001501598"/>
    </source>
</evidence>
<keyword evidence="4" id="KW-1185">Reference proteome</keyword>
<sequence>MTETSAPTTAPTSAPLTLDDLPLHMRRDRFAPAPELAAVREGPAVTRVRGTFGHEMWLVTRHEDVREVLGDAARFSNAGQTVFVGRDRRSPEEIARMRAGNLLLLDPPEHTRLRRMLMPEFTGRRMQRLEPRVHEIVTEHLDAMERTGPPADLVADFALPVPSLVICELLGVPFEDRADFQARTASLLDVSRPVEERMRMQQASRRYMAELVAREQADPGDALLGMLVREHGDELTTDELVGIAGLLLVAGHETTSNMLGLGTLALLQHPEQLARVREDPDAVVPAVEELLRWLSIVHSGVVKTVTEDTEIAGTPLAAGDLVALSLPAANRDPRAHEAGDRLDVAHGAPGHLAFGHGVHHCLGAPLARMEMRIAFPALLQRFPDLRVASTEERFRSFTVVYGMETLPVTWGAEV</sequence>
<dbReference type="PANTHER" id="PTHR46696">
    <property type="entry name" value="P450, PUTATIVE (EUROFUNG)-RELATED"/>
    <property type="match status" value="1"/>
</dbReference>
<dbReference type="InterPro" id="IPR002397">
    <property type="entry name" value="Cyt_P450_B"/>
</dbReference>
<dbReference type="PROSITE" id="PS00086">
    <property type="entry name" value="CYTOCHROME_P450"/>
    <property type="match status" value="1"/>
</dbReference>
<reference evidence="4" key="1">
    <citation type="journal article" date="2019" name="Int. J. Syst. Evol. Microbiol.">
        <title>The Global Catalogue of Microorganisms (GCM) 10K type strain sequencing project: providing services to taxonomists for standard genome sequencing and annotation.</title>
        <authorList>
            <consortium name="The Broad Institute Genomics Platform"/>
            <consortium name="The Broad Institute Genome Sequencing Center for Infectious Disease"/>
            <person name="Wu L."/>
            <person name="Ma J."/>
        </authorList>
    </citation>
    <scope>NUCLEOTIDE SEQUENCE [LARGE SCALE GENOMIC DNA]</scope>
    <source>
        <strain evidence="4">JCM 17906</strain>
    </source>
</reference>
<keyword evidence="2" id="KW-0479">Metal-binding</keyword>
<dbReference type="SUPFAM" id="SSF48264">
    <property type="entry name" value="Cytochrome P450"/>
    <property type="match status" value="1"/>
</dbReference>
<evidence type="ECO:0000256" key="1">
    <source>
        <dbReference type="ARBA" id="ARBA00010617"/>
    </source>
</evidence>
<organism evidence="3 4">
    <name type="scientific">Pseudonocardia xishanensis</name>
    <dbReference type="NCBI Taxonomy" id="630995"/>
    <lineage>
        <taxon>Bacteria</taxon>
        <taxon>Bacillati</taxon>
        <taxon>Actinomycetota</taxon>
        <taxon>Actinomycetes</taxon>
        <taxon>Pseudonocardiales</taxon>
        <taxon>Pseudonocardiaceae</taxon>
        <taxon>Pseudonocardia</taxon>
    </lineage>
</organism>
<proteinExistence type="inferred from homology"/>
<comment type="caution">
    <text evidence="3">The sequence shown here is derived from an EMBL/GenBank/DDBJ whole genome shotgun (WGS) entry which is preliminary data.</text>
</comment>
<dbReference type="InterPro" id="IPR017972">
    <property type="entry name" value="Cyt_P450_CS"/>
</dbReference>
<gene>
    <name evidence="3" type="ORF">GCM10023175_44720</name>
</gene>
<protein>
    <submittedName>
        <fullName evidence="3">Cytochrome P450</fullName>
    </submittedName>
</protein>
<dbReference type="Pfam" id="PF00067">
    <property type="entry name" value="p450"/>
    <property type="match status" value="2"/>
</dbReference>
<evidence type="ECO:0000313" key="3">
    <source>
        <dbReference type="EMBL" id="GAA4551932.1"/>
    </source>
</evidence>
<dbReference type="PRINTS" id="PR00385">
    <property type="entry name" value="P450"/>
</dbReference>
<dbReference type="InterPro" id="IPR036396">
    <property type="entry name" value="Cyt_P450_sf"/>
</dbReference>
<accession>A0ABP8RX19</accession>
<dbReference type="PRINTS" id="PR00359">
    <property type="entry name" value="BP450"/>
</dbReference>
<name>A0ABP8RX19_9PSEU</name>
<dbReference type="CDD" id="cd11030">
    <property type="entry name" value="CYP105-like"/>
    <property type="match status" value="1"/>
</dbReference>
<keyword evidence="2" id="KW-0503">Monooxygenase</keyword>
<dbReference type="InterPro" id="IPR001128">
    <property type="entry name" value="Cyt_P450"/>
</dbReference>
<keyword evidence="2" id="KW-0408">Iron</keyword>
<dbReference type="RefSeq" id="WP_345421865.1">
    <property type="nucleotide sequence ID" value="NZ_BAABGT010000069.1"/>
</dbReference>